<keyword evidence="9" id="KW-0732">Signal</keyword>
<feature type="transmembrane region" description="Helical" evidence="8">
    <location>
        <begin position="389"/>
        <end position="413"/>
    </location>
</feature>
<feature type="transmembrane region" description="Helical" evidence="8">
    <location>
        <begin position="165"/>
        <end position="183"/>
    </location>
</feature>
<feature type="transmembrane region" description="Helical" evidence="8">
    <location>
        <begin position="47"/>
        <end position="67"/>
    </location>
</feature>
<dbReference type="InterPro" id="IPR002666">
    <property type="entry name" value="Folate_carrier"/>
</dbReference>
<name>A0ABD1E6L3_HYPHA</name>
<dbReference type="NCBIfam" id="TIGR00806">
    <property type="entry name" value="rfc"/>
    <property type="match status" value="1"/>
</dbReference>
<feature type="transmembrane region" description="Helical" evidence="8">
    <location>
        <begin position="320"/>
        <end position="341"/>
    </location>
</feature>
<evidence type="ECO:0000313" key="10">
    <source>
        <dbReference type="EMBL" id="KAL1489991.1"/>
    </source>
</evidence>
<keyword evidence="11" id="KW-1185">Reference proteome</keyword>
<evidence type="ECO:0000256" key="3">
    <source>
        <dbReference type="ARBA" id="ARBA00022954"/>
    </source>
</evidence>
<evidence type="ECO:0000313" key="11">
    <source>
        <dbReference type="Proteomes" id="UP001566132"/>
    </source>
</evidence>
<evidence type="ECO:0000256" key="2">
    <source>
        <dbReference type="ARBA" id="ARBA00022692"/>
    </source>
</evidence>
<evidence type="ECO:0000256" key="7">
    <source>
        <dbReference type="PIRNR" id="PIRNR028739"/>
    </source>
</evidence>
<protein>
    <submittedName>
        <fullName evidence="10">Uncharacterized protein</fullName>
    </submittedName>
</protein>
<sequence length="420" mass="47674">MLSSWLIISLQLCVFGFLKEIRPSEPFIYEFLIGEWRNVTQDEVNQQVYPAGIYSYMSLLIVVFLVTDLTRYKPLIIFLGISGIIVWSMLLWTKTLRDLLILEVFYGAFMACEVAYYTYIYAKVDKQYYQQVTSHTRAAILAGRAISGILGQLLISFDVMDYRQLNYITLGAVIAATLWSFLLPPIKKSIYFHQEDSALLNNRSKAGHAFQMMWGHFKHAYSNKYTLKWSIWFSVTTCGFVQVQTYMQPLWNAITSPGEERDIYNGAIESVLTIIGFLGALFAGVLTKVNWRNRGELLLSACSLIQGGLMIISSQTHYLWVSYASYVVFGAIFHFVITIVSSEIAKQIDEDSYGLIFGLNTFLALVFQTILTLIVVSAGGFALAPRGQFLVYGVFHLVLGVIFIVINIIEVLIEKKYICK</sequence>
<comment type="caution">
    <text evidence="10">The sequence shown here is derived from an EMBL/GenBank/DDBJ whole genome shotgun (WGS) entry which is preliminary data.</text>
</comment>
<keyword evidence="4 8" id="KW-1133">Transmembrane helix</keyword>
<comment type="subcellular location">
    <subcellularLocation>
        <location evidence="7">Membrane</location>
        <topology evidence="7">Multi-pass membrane protein</topology>
    </subcellularLocation>
</comment>
<feature type="transmembrane region" description="Helical" evidence="8">
    <location>
        <begin position="297"/>
        <end position="314"/>
    </location>
</feature>
<evidence type="ECO:0000256" key="9">
    <source>
        <dbReference type="SAM" id="SignalP"/>
    </source>
</evidence>
<evidence type="ECO:0000256" key="6">
    <source>
        <dbReference type="ARBA" id="ARBA00023180"/>
    </source>
</evidence>
<dbReference type="PIRSF" id="PIRSF028739">
    <property type="entry name" value="Folate_carrier"/>
    <property type="match status" value="1"/>
</dbReference>
<keyword evidence="6" id="KW-0325">Glycoprotein</keyword>
<keyword evidence="7" id="KW-0813">Transport</keyword>
<reference evidence="10 11" key="1">
    <citation type="submission" date="2024-05" db="EMBL/GenBank/DDBJ databases">
        <title>Genetic variation in Jamaican populations of the coffee berry borer (Hypothenemus hampei).</title>
        <authorList>
            <person name="Errbii M."/>
            <person name="Myrie A."/>
        </authorList>
    </citation>
    <scope>NUCLEOTIDE SEQUENCE [LARGE SCALE GENOMIC DNA]</scope>
    <source>
        <strain evidence="10">JA-Hopewell-2020-01-JO</strain>
        <tissue evidence="10">Whole body</tissue>
    </source>
</reference>
<dbReference type="AlphaFoldDB" id="A0ABD1E6L3"/>
<evidence type="ECO:0000256" key="8">
    <source>
        <dbReference type="SAM" id="Phobius"/>
    </source>
</evidence>
<keyword evidence="3" id="KW-0290">Folate-binding</keyword>
<keyword evidence="2 8" id="KW-0812">Transmembrane</keyword>
<feature type="transmembrane region" description="Helical" evidence="8">
    <location>
        <begin position="74"/>
        <end position="93"/>
    </location>
</feature>
<dbReference type="SUPFAM" id="SSF103473">
    <property type="entry name" value="MFS general substrate transporter"/>
    <property type="match status" value="1"/>
</dbReference>
<feature type="transmembrane region" description="Helical" evidence="8">
    <location>
        <begin position="141"/>
        <end position="159"/>
    </location>
</feature>
<keyword evidence="5 7" id="KW-0472">Membrane</keyword>
<dbReference type="PANTHER" id="PTHR10686:SF18">
    <property type="entry name" value="IP11787P-RELATED"/>
    <property type="match status" value="1"/>
</dbReference>
<feature type="transmembrane region" description="Helical" evidence="8">
    <location>
        <begin position="99"/>
        <end position="120"/>
    </location>
</feature>
<dbReference type="Proteomes" id="UP001566132">
    <property type="component" value="Unassembled WGS sequence"/>
</dbReference>
<dbReference type="InterPro" id="IPR036259">
    <property type="entry name" value="MFS_trans_sf"/>
</dbReference>
<feature type="transmembrane region" description="Helical" evidence="8">
    <location>
        <begin position="225"/>
        <end position="243"/>
    </location>
</feature>
<evidence type="ECO:0000256" key="1">
    <source>
        <dbReference type="ARBA" id="ARBA00005773"/>
    </source>
</evidence>
<evidence type="ECO:0000256" key="5">
    <source>
        <dbReference type="ARBA" id="ARBA00023136"/>
    </source>
</evidence>
<dbReference type="GO" id="GO:0005886">
    <property type="term" value="C:plasma membrane"/>
    <property type="evidence" value="ECO:0007669"/>
    <property type="project" value="UniProtKB-UniRule"/>
</dbReference>
<accession>A0ABD1E6L3</accession>
<dbReference type="PANTHER" id="PTHR10686">
    <property type="entry name" value="FOLATE TRANSPORTER"/>
    <property type="match status" value="1"/>
</dbReference>
<dbReference type="GO" id="GO:0051180">
    <property type="term" value="P:vitamin transport"/>
    <property type="evidence" value="ECO:0007669"/>
    <property type="project" value="UniProtKB-ARBA"/>
</dbReference>
<comment type="similarity">
    <text evidence="1 7">Belongs to the reduced folate carrier (RFC) transporter (TC 2.A.48) family.</text>
</comment>
<dbReference type="FunFam" id="1.20.1250.20:FF:000298">
    <property type="entry name" value="Thiamine transporter"/>
    <property type="match status" value="1"/>
</dbReference>
<dbReference type="GO" id="GO:0005542">
    <property type="term" value="F:folic acid binding"/>
    <property type="evidence" value="ECO:0007669"/>
    <property type="project" value="UniProtKB-KW"/>
</dbReference>
<dbReference type="Pfam" id="PF01770">
    <property type="entry name" value="Folate_carrier"/>
    <property type="match status" value="2"/>
</dbReference>
<evidence type="ECO:0000256" key="4">
    <source>
        <dbReference type="ARBA" id="ARBA00022989"/>
    </source>
</evidence>
<feature type="transmembrane region" description="Helical" evidence="8">
    <location>
        <begin position="263"/>
        <end position="285"/>
    </location>
</feature>
<proteinExistence type="inferred from homology"/>
<gene>
    <name evidence="10" type="ORF">ABEB36_013908</name>
</gene>
<feature type="transmembrane region" description="Helical" evidence="8">
    <location>
        <begin position="353"/>
        <end position="383"/>
    </location>
</feature>
<dbReference type="Gene3D" id="1.20.1250.20">
    <property type="entry name" value="MFS general substrate transporter like domains"/>
    <property type="match status" value="1"/>
</dbReference>
<dbReference type="EMBL" id="JBDJPC010000011">
    <property type="protein sequence ID" value="KAL1489991.1"/>
    <property type="molecule type" value="Genomic_DNA"/>
</dbReference>
<feature type="chain" id="PRO_5044819737" evidence="9">
    <location>
        <begin position="17"/>
        <end position="420"/>
    </location>
</feature>
<organism evidence="10 11">
    <name type="scientific">Hypothenemus hampei</name>
    <name type="common">Coffee berry borer</name>
    <dbReference type="NCBI Taxonomy" id="57062"/>
    <lineage>
        <taxon>Eukaryota</taxon>
        <taxon>Metazoa</taxon>
        <taxon>Ecdysozoa</taxon>
        <taxon>Arthropoda</taxon>
        <taxon>Hexapoda</taxon>
        <taxon>Insecta</taxon>
        <taxon>Pterygota</taxon>
        <taxon>Neoptera</taxon>
        <taxon>Endopterygota</taxon>
        <taxon>Coleoptera</taxon>
        <taxon>Polyphaga</taxon>
        <taxon>Cucujiformia</taxon>
        <taxon>Curculionidae</taxon>
        <taxon>Scolytinae</taxon>
        <taxon>Hypothenemus</taxon>
    </lineage>
</organism>
<feature type="signal peptide" evidence="9">
    <location>
        <begin position="1"/>
        <end position="16"/>
    </location>
</feature>